<dbReference type="RefSeq" id="WP_285761543.1">
    <property type="nucleotide sequence ID" value="NZ_BSQG01000010.1"/>
</dbReference>
<accession>A0A9W6PAA4</accession>
<evidence type="ECO:0000256" key="1">
    <source>
        <dbReference type="SAM" id="Phobius"/>
    </source>
</evidence>
<sequence>MFEQLQSFTESLSPALQWIAVILLGVIPFVESYLGSVIGVVAGLSPFVAIPAAILGNLVSMLVAVYAAHSLRSRVRGDRPQAELSPRRAKLKARFDRYGVAGVSLLGPLVLASQITSAATISFGASRNSVIFWQSVAIVLWGVGFGGLAALGVDLAG</sequence>
<feature type="transmembrane region" description="Helical" evidence="1">
    <location>
        <begin position="98"/>
        <end position="125"/>
    </location>
</feature>
<dbReference type="Proteomes" id="UP001165092">
    <property type="component" value="Unassembled WGS sequence"/>
</dbReference>
<evidence type="ECO:0000313" key="3">
    <source>
        <dbReference type="Proteomes" id="UP001165092"/>
    </source>
</evidence>
<dbReference type="AlphaFoldDB" id="A0A9W6PAA4"/>
<dbReference type="EMBL" id="BSQG01000010">
    <property type="protein sequence ID" value="GLU50006.1"/>
    <property type="molecule type" value="Genomic_DNA"/>
</dbReference>
<evidence type="ECO:0000313" key="2">
    <source>
        <dbReference type="EMBL" id="GLU50006.1"/>
    </source>
</evidence>
<reference evidence="2" key="1">
    <citation type="submission" date="2023-02" db="EMBL/GenBank/DDBJ databases">
        <title>Nocardiopsis ansamitocini NBRC 112285.</title>
        <authorList>
            <person name="Ichikawa N."/>
            <person name="Sato H."/>
            <person name="Tonouchi N."/>
        </authorList>
    </citation>
    <scope>NUCLEOTIDE SEQUENCE</scope>
    <source>
        <strain evidence="2">NBRC 112285</strain>
    </source>
</reference>
<feature type="transmembrane region" description="Helical" evidence="1">
    <location>
        <begin position="131"/>
        <end position="153"/>
    </location>
</feature>
<feature type="transmembrane region" description="Helical" evidence="1">
    <location>
        <begin position="36"/>
        <end position="69"/>
    </location>
</feature>
<protein>
    <recommendedName>
        <fullName evidence="4">Small multidrug efflux protein</fullName>
    </recommendedName>
</protein>
<name>A0A9W6PAA4_9ACTN</name>
<gene>
    <name evidence="2" type="ORF">Nans01_43570</name>
</gene>
<keyword evidence="3" id="KW-1185">Reference proteome</keyword>
<keyword evidence="1" id="KW-0472">Membrane</keyword>
<organism evidence="2 3">
    <name type="scientific">Nocardiopsis ansamitocini</name>
    <dbReference type="NCBI Taxonomy" id="1670832"/>
    <lineage>
        <taxon>Bacteria</taxon>
        <taxon>Bacillati</taxon>
        <taxon>Actinomycetota</taxon>
        <taxon>Actinomycetes</taxon>
        <taxon>Streptosporangiales</taxon>
        <taxon>Nocardiopsidaceae</taxon>
        <taxon>Nocardiopsis</taxon>
    </lineage>
</organism>
<keyword evidence="1" id="KW-0812">Transmembrane</keyword>
<evidence type="ECO:0008006" key="4">
    <source>
        <dbReference type="Google" id="ProtNLM"/>
    </source>
</evidence>
<proteinExistence type="predicted"/>
<keyword evidence="1" id="KW-1133">Transmembrane helix</keyword>
<comment type="caution">
    <text evidence="2">The sequence shown here is derived from an EMBL/GenBank/DDBJ whole genome shotgun (WGS) entry which is preliminary data.</text>
</comment>